<dbReference type="RefSeq" id="XP_056086012.1">
    <property type="nucleotide sequence ID" value="XM_056228082.1"/>
</dbReference>
<sequence>MIITAEPPAKRVSTPVLPTHHLRPLSRIKRRSVDTHLNNSSSSSSSSTTRGSNILDTTTSKVTTNRAIISKVTISKVTISRDTTNKTINNPSTSSNSPLRRVMKAVLLRVWLRYAYVVPWICYSKGKNAKKHKNWQKNNISLSVLFGPPLPFFLLFNNFFFFFFFFLLQRG</sequence>
<feature type="compositionally biased region" description="Basic residues" evidence="1">
    <location>
        <begin position="20"/>
        <end position="30"/>
    </location>
</feature>
<reference evidence="3" key="1">
    <citation type="submission" date="2022-10" db="EMBL/GenBank/DDBJ databases">
        <authorList>
            <person name="Byrne P K."/>
        </authorList>
    </citation>
    <scope>NUCLEOTIDE SEQUENCE</scope>
    <source>
        <strain evidence="3">IFO1802</strain>
    </source>
</reference>
<dbReference type="Proteomes" id="UP001162087">
    <property type="component" value="Chromosome 2"/>
</dbReference>
<feature type="transmembrane region" description="Helical" evidence="2">
    <location>
        <begin position="106"/>
        <end position="126"/>
    </location>
</feature>
<feature type="transmembrane region" description="Helical" evidence="2">
    <location>
        <begin position="146"/>
        <end position="168"/>
    </location>
</feature>
<dbReference type="AlphaFoldDB" id="A0AA35JBS4"/>
<evidence type="ECO:0000313" key="3">
    <source>
        <dbReference type="EMBL" id="CAI4055207.1"/>
    </source>
</evidence>
<keyword evidence="2" id="KW-1133">Transmembrane helix</keyword>
<keyword evidence="2" id="KW-0472">Membrane</keyword>
<dbReference type="EMBL" id="OX365897">
    <property type="protein sequence ID" value="CAI4055207.1"/>
    <property type="molecule type" value="Genomic_DNA"/>
</dbReference>
<dbReference type="GeneID" id="80922312"/>
<evidence type="ECO:0000256" key="1">
    <source>
        <dbReference type="SAM" id="MobiDB-lite"/>
    </source>
</evidence>
<keyword evidence="4" id="KW-1185">Reference proteome</keyword>
<gene>
    <name evidence="3" type="primary">SKDI02G1230</name>
    <name evidence="3" type="ORF">SKDI_02G1230</name>
</gene>
<proteinExistence type="predicted"/>
<keyword evidence="2" id="KW-0812">Transmembrane</keyword>
<organism evidence="3 4">
    <name type="scientific">Saccharomyces kudriavzevii (strain ATCC MYA-4449 / AS 2.2408 / CBS 8840 / NBRC 1802 / NCYC 2889)</name>
    <name type="common">Yeast</name>
    <dbReference type="NCBI Taxonomy" id="226230"/>
    <lineage>
        <taxon>Eukaryota</taxon>
        <taxon>Fungi</taxon>
        <taxon>Dikarya</taxon>
        <taxon>Ascomycota</taxon>
        <taxon>Saccharomycotina</taxon>
        <taxon>Saccharomycetes</taxon>
        <taxon>Saccharomycetales</taxon>
        <taxon>Saccharomycetaceae</taxon>
        <taxon>Saccharomyces</taxon>
    </lineage>
</organism>
<feature type="compositionally biased region" description="Polar residues" evidence="1">
    <location>
        <begin position="48"/>
        <end position="57"/>
    </location>
</feature>
<protein>
    <submittedName>
        <fullName evidence="3">Uncharacterized protein</fullName>
    </submittedName>
</protein>
<evidence type="ECO:0000256" key="2">
    <source>
        <dbReference type="SAM" id="Phobius"/>
    </source>
</evidence>
<name>A0AA35JBS4_SACK1</name>
<feature type="region of interest" description="Disordered" evidence="1">
    <location>
        <begin position="1"/>
        <end position="57"/>
    </location>
</feature>
<accession>A0AA35JBS4</accession>
<evidence type="ECO:0000313" key="4">
    <source>
        <dbReference type="Proteomes" id="UP001162087"/>
    </source>
</evidence>